<dbReference type="InterPro" id="IPR011006">
    <property type="entry name" value="CheY-like_superfamily"/>
</dbReference>
<dbReference type="InterPro" id="IPR036890">
    <property type="entry name" value="HATPase_C_sf"/>
</dbReference>
<dbReference type="PROSITE" id="PS50109">
    <property type="entry name" value="HIS_KIN"/>
    <property type="match status" value="1"/>
</dbReference>
<dbReference type="Gene3D" id="3.40.50.2300">
    <property type="match status" value="1"/>
</dbReference>
<dbReference type="InterPro" id="IPR001789">
    <property type="entry name" value="Sig_transdc_resp-reg_receiver"/>
</dbReference>
<comment type="caution">
    <text evidence="5">The sequence shown here is derived from an EMBL/GenBank/DDBJ whole genome shotgun (WGS) entry which is preliminary data.</text>
</comment>
<dbReference type="Gene3D" id="3.30.450.20">
    <property type="entry name" value="PAS domain"/>
    <property type="match status" value="1"/>
</dbReference>
<dbReference type="SMART" id="SM00448">
    <property type="entry name" value="REC"/>
    <property type="match status" value="1"/>
</dbReference>
<evidence type="ECO:0000256" key="1">
    <source>
        <dbReference type="PROSITE-ProRule" id="PRU00169"/>
    </source>
</evidence>
<keyword evidence="5" id="KW-0418">Kinase</keyword>
<dbReference type="PANTHER" id="PTHR43065">
    <property type="entry name" value="SENSOR HISTIDINE KINASE"/>
    <property type="match status" value="1"/>
</dbReference>
<dbReference type="RefSeq" id="WP_173085656.1">
    <property type="nucleotide sequence ID" value="NZ_BLTE01000013.1"/>
</dbReference>
<dbReference type="SUPFAM" id="SSF52172">
    <property type="entry name" value="CheY-like"/>
    <property type="match status" value="1"/>
</dbReference>
<keyword evidence="2" id="KW-0175">Coiled coil</keyword>
<evidence type="ECO:0000313" key="6">
    <source>
        <dbReference type="Proteomes" id="UP000494245"/>
    </source>
</evidence>
<feature type="coiled-coil region" evidence="2">
    <location>
        <begin position="119"/>
        <end position="171"/>
    </location>
</feature>
<dbReference type="Pfam" id="PF00072">
    <property type="entry name" value="Response_reg"/>
    <property type="match status" value="1"/>
</dbReference>
<keyword evidence="1" id="KW-0597">Phosphoprotein</keyword>
<proteinExistence type="predicted"/>
<dbReference type="PANTHER" id="PTHR43065:SF23">
    <property type="entry name" value="SENSOR HISTIDINE KINASE PDTAS"/>
    <property type="match status" value="1"/>
</dbReference>
<dbReference type="Pfam" id="PF02518">
    <property type="entry name" value="HATPase_c"/>
    <property type="match status" value="1"/>
</dbReference>
<dbReference type="Proteomes" id="UP000494245">
    <property type="component" value="Unassembled WGS sequence"/>
</dbReference>
<dbReference type="AlphaFoldDB" id="A0A6V8LRA7"/>
<evidence type="ECO:0000313" key="5">
    <source>
        <dbReference type="EMBL" id="GFK95023.1"/>
    </source>
</evidence>
<dbReference type="InterPro" id="IPR005467">
    <property type="entry name" value="His_kinase_dom"/>
</dbReference>
<feature type="modified residue" description="4-aspartylphosphate" evidence="1">
    <location>
        <position position="51"/>
    </location>
</feature>
<gene>
    <name evidence="5" type="ORF">NNJEOMEG_02871</name>
</gene>
<keyword evidence="6" id="KW-1185">Reference proteome</keyword>
<dbReference type="SUPFAM" id="SSF55874">
    <property type="entry name" value="ATPase domain of HSP90 chaperone/DNA topoisomerase II/histidine kinase"/>
    <property type="match status" value="1"/>
</dbReference>
<reference evidence="5 6" key="1">
    <citation type="submission" date="2020-04" db="EMBL/GenBank/DDBJ databases">
        <authorList>
            <consortium name="Desulfovibrio sp. FSS-1 genome sequencing consortium"/>
            <person name="Shimoshige H."/>
            <person name="Kobayashi H."/>
            <person name="Maekawa T."/>
        </authorList>
    </citation>
    <scope>NUCLEOTIDE SEQUENCE [LARGE SCALE GENOMIC DNA]</scope>
    <source>
        <strain evidence="5 6">SIID29052-01</strain>
    </source>
</reference>
<feature type="domain" description="Histidine kinase" evidence="3">
    <location>
        <begin position="171"/>
        <end position="365"/>
    </location>
</feature>
<sequence>MRILCVDDDAAIRMTIQAYLDDLGHDVSLAPDGEQCLQLPDLNAFDAVLLDLNMPGMGGLATLERLRDLAPELPVVVVSGTGNIQDVISALRLGAADFITKPVEDMAILLHSVNTVAERSRLIKENREHRERLEIMVEERTRSLTQEVAERAAAEEALRAALAEKTVLLKEVHHRVKNNLQIVCSLLSLQALRYSDDRLAAPFQDSQARVRAMALVHEKLYRSQDLSRIDLAAYMSELTLFLVQAYCSRNLMVTPDLDCQSFHLAVDSAVPCGLIINELVTNSLKHAFNGRSTGVIRLRAALVDGHALIAVSDDGNGLPSWLDLDNPPSLGLQLVTSLVRQLRGTLRVHTGPGGAAFEVSFPVQGGEDAALQGEAPF</sequence>
<dbReference type="Pfam" id="PF07568">
    <property type="entry name" value="HisKA_2"/>
    <property type="match status" value="1"/>
</dbReference>
<evidence type="ECO:0000259" key="3">
    <source>
        <dbReference type="PROSITE" id="PS50109"/>
    </source>
</evidence>
<dbReference type="SMART" id="SM00387">
    <property type="entry name" value="HATPase_c"/>
    <property type="match status" value="1"/>
</dbReference>
<dbReference type="Gene3D" id="3.30.565.10">
    <property type="entry name" value="Histidine kinase-like ATPase, C-terminal domain"/>
    <property type="match status" value="1"/>
</dbReference>
<dbReference type="EMBL" id="BLTE01000013">
    <property type="protein sequence ID" value="GFK95023.1"/>
    <property type="molecule type" value="Genomic_DNA"/>
</dbReference>
<dbReference type="EC" id="2.7.13.3" evidence="5"/>
<feature type="domain" description="Response regulatory" evidence="4">
    <location>
        <begin position="2"/>
        <end position="116"/>
    </location>
</feature>
<organism evidence="5 6">
    <name type="scientific">Fundidesulfovibrio magnetotacticus</name>
    <dbReference type="NCBI Taxonomy" id="2730080"/>
    <lineage>
        <taxon>Bacteria</taxon>
        <taxon>Pseudomonadati</taxon>
        <taxon>Thermodesulfobacteriota</taxon>
        <taxon>Desulfovibrionia</taxon>
        <taxon>Desulfovibrionales</taxon>
        <taxon>Desulfovibrionaceae</taxon>
        <taxon>Fundidesulfovibrio</taxon>
    </lineage>
</organism>
<protein>
    <submittedName>
        <fullName evidence="5">Blue-light-activated histidine kinase 2</fullName>
        <ecNumber evidence="5">2.7.13.3</ecNumber>
    </submittedName>
</protein>
<dbReference type="InterPro" id="IPR011495">
    <property type="entry name" value="Sig_transdc_His_kin_sub2_dim/P"/>
</dbReference>
<evidence type="ECO:0000256" key="2">
    <source>
        <dbReference type="SAM" id="Coils"/>
    </source>
</evidence>
<accession>A0A6V8LRA7</accession>
<name>A0A6V8LRA7_9BACT</name>
<dbReference type="InterPro" id="IPR003594">
    <property type="entry name" value="HATPase_dom"/>
</dbReference>
<dbReference type="GO" id="GO:0004673">
    <property type="term" value="F:protein histidine kinase activity"/>
    <property type="evidence" value="ECO:0007669"/>
    <property type="project" value="UniProtKB-EC"/>
</dbReference>
<reference evidence="5 6" key="2">
    <citation type="submission" date="2020-05" db="EMBL/GenBank/DDBJ databases">
        <title>Draft genome sequence of Desulfovibrio sp. strainFSS-1.</title>
        <authorList>
            <person name="Shimoshige H."/>
            <person name="Kobayashi H."/>
            <person name="Maekawa T."/>
        </authorList>
    </citation>
    <scope>NUCLEOTIDE SEQUENCE [LARGE SCALE GENOMIC DNA]</scope>
    <source>
        <strain evidence="5 6">SIID29052-01</strain>
    </source>
</reference>
<keyword evidence="5" id="KW-0808">Transferase</keyword>
<dbReference type="PROSITE" id="PS50110">
    <property type="entry name" value="RESPONSE_REGULATORY"/>
    <property type="match status" value="1"/>
</dbReference>
<dbReference type="GO" id="GO:0000160">
    <property type="term" value="P:phosphorelay signal transduction system"/>
    <property type="evidence" value="ECO:0007669"/>
    <property type="project" value="InterPro"/>
</dbReference>
<evidence type="ECO:0000259" key="4">
    <source>
        <dbReference type="PROSITE" id="PS50110"/>
    </source>
</evidence>